<dbReference type="RefSeq" id="WP_109270898.1">
    <property type="nucleotide sequence ID" value="NZ_QFFF01000001.1"/>
</dbReference>
<keyword evidence="1" id="KW-0732">Signal</keyword>
<dbReference type="OrthoDB" id="7428944at2"/>
<comment type="caution">
    <text evidence="2">The sequence shown here is derived from an EMBL/GenBank/DDBJ whole genome shotgun (WGS) entry which is preliminary data.</text>
</comment>
<name>A0A2U2J334_9SPHN</name>
<dbReference type="AlphaFoldDB" id="A0A2U2J334"/>
<evidence type="ECO:0008006" key="4">
    <source>
        <dbReference type="Google" id="ProtNLM"/>
    </source>
</evidence>
<proteinExistence type="predicted"/>
<gene>
    <name evidence="2" type="ORF">DF286_07695</name>
</gene>
<feature type="signal peptide" evidence="1">
    <location>
        <begin position="1"/>
        <end position="22"/>
    </location>
</feature>
<reference evidence="2 3" key="1">
    <citation type="submission" date="2018-05" db="EMBL/GenBank/DDBJ databases">
        <title>Genome of Sphingosinicella humi QZX222.</title>
        <authorList>
            <person name="Qiao Z."/>
            <person name="Wang G."/>
        </authorList>
    </citation>
    <scope>NUCLEOTIDE SEQUENCE [LARGE SCALE GENOMIC DNA]</scope>
    <source>
        <strain evidence="2 3">QZX222</strain>
    </source>
</reference>
<protein>
    <recommendedName>
        <fullName evidence="4">PepSY domain-containing protein</fullName>
    </recommendedName>
</protein>
<evidence type="ECO:0000313" key="3">
    <source>
        <dbReference type="Proteomes" id="UP000245916"/>
    </source>
</evidence>
<feature type="chain" id="PRO_5015538398" description="PepSY domain-containing protein" evidence="1">
    <location>
        <begin position="23"/>
        <end position="104"/>
    </location>
</feature>
<accession>A0A2U2J334</accession>
<dbReference type="EMBL" id="QFFF01000001">
    <property type="protein sequence ID" value="PWG02759.1"/>
    <property type="molecule type" value="Genomic_DNA"/>
</dbReference>
<evidence type="ECO:0000256" key="1">
    <source>
        <dbReference type="SAM" id="SignalP"/>
    </source>
</evidence>
<evidence type="ECO:0000313" key="2">
    <source>
        <dbReference type="EMBL" id="PWG02759.1"/>
    </source>
</evidence>
<sequence length="104" mass="11395">MIKRLPLLLAVAVLGITSVAPAADARPGRDREQDAAYKARQQGRIMPLRSIESRVMPRMRGAEYLGPELDAGSGTYRLKFMRGGRVIWVDVDARTGDVIGRSGD</sequence>
<dbReference type="Proteomes" id="UP000245916">
    <property type="component" value="Unassembled WGS sequence"/>
</dbReference>
<keyword evidence="3" id="KW-1185">Reference proteome</keyword>
<organism evidence="2 3">
    <name type="scientific">Allosphingosinicella humi</name>
    <dbReference type="NCBI Taxonomy" id="2068657"/>
    <lineage>
        <taxon>Bacteria</taxon>
        <taxon>Pseudomonadati</taxon>
        <taxon>Pseudomonadota</taxon>
        <taxon>Alphaproteobacteria</taxon>
        <taxon>Sphingomonadales</taxon>
        <taxon>Sphingomonadaceae</taxon>
        <taxon>Allosphingosinicella</taxon>
    </lineage>
</organism>